<feature type="region of interest" description="Disordered" evidence="2">
    <location>
        <begin position="227"/>
        <end position="248"/>
    </location>
</feature>
<dbReference type="AlphaFoldDB" id="A0A2S2PXY1"/>
<evidence type="ECO:0000313" key="4">
    <source>
        <dbReference type="EMBL" id="MBY70366.1"/>
    </source>
</evidence>
<evidence type="ECO:0000256" key="1">
    <source>
        <dbReference type="PROSITE-ProRule" id="PRU00042"/>
    </source>
</evidence>
<sequence length="348" mass="39477">MSEIPHSSKSLPEKNQVMEDSQMINHQEPLNPPEQPPELDATKKHQQITLLLKCAMSPSVKSIHVSVIQQTPVTEELPTAKPTQLKKSMDSISSEITNTCICDPDVIIIDDSDDSLDLNLNNTTSATDFPPDSSIVGRGVRTTEIMDYGDRERDRITYREHQYPNVHPNELQPSHMLVPLVNEEYEQFIDPPYTPFNNSQCLIQPNNSFNYSNFSSIGISLNANTTSTFEQQPEGNNNLEHNSNSDNARPLMNQSYNDSQGMSSRNYSLQDHETAHILATLSKVKKPRKKYKKRTGTELTRSVNPASEQNEAKLNNSEFSCNLCPKQFKSKRALSQHTRFHKKNEHRP</sequence>
<dbReference type="InterPro" id="IPR036236">
    <property type="entry name" value="Znf_C2H2_sf"/>
</dbReference>
<name>A0A2S2PXY1_9HEMI</name>
<gene>
    <name evidence="4" type="ORF">g.2798</name>
</gene>
<keyword evidence="1" id="KW-0863">Zinc-finger</keyword>
<dbReference type="PROSITE" id="PS00028">
    <property type="entry name" value="ZINC_FINGER_C2H2_1"/>
    <property type="match status" value="1"/>
</dbReference>
<dbReference type="PROSITE" id="PS50157">
    <property type="entry name" value="ZINC_FINGER_C2H2_2"/>
    <property type="match status" value="1"/>
</dbReference>
<accession>A0A2S2PXY1</accession>
<feature type="domain" description="C2H2-type" evidence="3">
    <location>
        <begin position="319"/>
        <end position="346"/>
    </location>
</feature>
<dbReference type="GO" id="GO:0008270">
    <property type="term" value="F:zinc ion binding"/>
    <property type="evidence" value="ECO:0007669"/>
    <property type="project" value="UniProtKB-KW"/>
</dbReference>
<feature type="region of interest" description="Disordered" evidence="2">
    <location>
        <begin position="1"/>
        <end position="42"/>
    </location>
</feature>
<organism evidence="4">
    <name type="scientific">Sipha flava</name>
    <name type="common">yellow sugarcane aphid</name>
    <dbReference type="NCBI Taxonomy" id="143950"/>
    <lineage>
        <taxon>Eukaryota</taxon>
        <taxon>Metazoa</taxon>
        <taxon>Ecdysozoa</taxon>
        <taxon>Arthropoda</taxon>
        <taxon>Hexapoda</taxon>
        <taxon>Insecta</taxon>
        <taxon>Pterygota</taxon>
        <taxon>Neoptera</taxon>
        <taxon>Paraneoptera</taxon>
        <taxon>Hemiptera</taxon>
        <taxon>Sternorrhyncha</taxon>
        <taxon>Aphidomorpha</taxon>
        <taxon>Aphidoidea</taxon>
        <taxon>Aphididae</taxon>
        <taxon>Sipha</taxon>
    </lineage>
</organism>
<feature type="compositionally biased region" description="Polar residues" evidence="2">
    <location>
        <begin position="1"/>
        <end position="10"/>
    </location>
</feature>
<dbReference type="EMBL" id="GGMS01001163">
    <property type="protein sequence ID" value="MBY70366.1"/>
    <property type="molecule type" value="Transcribed_RNA"/>
</dbReference>
<feature type="compositionally biased region" description="Low complexity" evidence="2">
    <location>
        <begin position="236"/>
        <end position="247"/>
    </location>
</feature>
<dbReference type="InterPro" id="IPR013087">
    <property type="entry name" value="Znf_C2H2_type"/>
</dbReference>
<reference evidence="4" key="1">
    <citation type="submission" date="2018-04" db="EMBL/GenBank/DDBJ databases">
        <title>Transcriptome assembly of Sipha flava.</title>
        <authorList>
            <person name="Scully E.D."/>
            <person name="Geib S.M."/>
            <person name="Palmer N.A."/>
            <person name="Koch K."/>
            <person name="Bradshaw J."/>
            <person name="Heng-Moss T."/>
            <person name="Sarath G."/>
        </authorList>
    </citation>
    <scope>NUCLEOTIDE SEQUENCE</scope>
</reference>
<proteinExistence type="predicted"/>
<dbReference type="SMART" id="SM00355">
    <property type="entry name" value="ZnF_C2H2"/>
    <property type="match status" value="1"/>
</dbReference>
<keyword evidence="1" id="KW-0479">Metal-binding</keyword>
<feature type="compositionally biased region" description="Basic residues" evidence="2">
    <location>
        <begin position="284"/>
        <end position="294"/>
    </location>
</feature>
<evidence type="ECO:0000256" key="2">
    <source>
        <dbReference type="SAM" id="MobiDB-lite"/>
    </source>
</evidence>
<protein>
    <recommendedName>
        <fullName evidence="3">C2H2-type domain-containing protein</fullName>
    </recommendedName>
</protein>
<evidence type="ECO:0000259" key="3">
    <source>
        <dbReference type="PROSITE" id="PS50157"/>
    </source>
</evidence>
<keyword evidence="1" id="KW-0862">Zinc</keyword>
<feature type="compositionally biased region" description="Polar residues" evidence="2">
    <location>
        <begin position="297"/>
        <end position="310"/>
    </location>
</feature>
<feature type="region of interest" description="Disordered" evidence="2">
    <location>
        <begin position="284"/>
        <end position="310"/>
    </location>
</feature>
<dbReference type="SUPFAM" id="SSF57667">
    <property type="entry name" value="beta-beta-alpha zinc fingers"/>
    <property type="match status" value="1"/>
</dbReference>